<dbReference type="EMBL" id="UYRT01078252">
    <property type="protein sequence ID" value="VDN18123.1"/>
    <property type="molecule type" value="Genomic_DNA"/>
</dbReference>
<feature type="compositionally biased region" description="Polar residues" evidence="1">
    <location>
        <begin position="1"/>
        <end position="11"/>
    </location>
</feature>
<dbReference type="WBParaSite" id="GPUH_0001096101-mRNA-1">
    <property type="protein sequence ID" value="GPUH_0001096101-mRNA-1"/>
    <property type="gene ID" value="GPUH_0001096101"/>
</dbReference>
<dbReference type="AlphaFoldDB" id="A0A183DQF7"/>
<protein>
    <submittedName>
        <fullName evidence="4">Alternative protein</fullName>
    </submittedName>
</protein>
<keyword evidence="3" id="KW-1185">Reference proteome</keyword>
<sequence length="70" mass="7717">MMSLCTQQHTLSGRPPNLEAQDTKDQAGSARTSVVPPAQLKIQVPTDALLSNESSLQAWRELDLELLSLW</sequence>
<gene>
    <name evidence="2" type="ORF">GPUH_LOCUS10948</name>
</gene>
<dbReference type="Proteomes" id="UP000271098">
    <property type="component" value="Unassembled WGS sequence"/>
</dbReference>
<evidence type="ECO:0000256" key="1">
    <source>
        <dbReference type="SAM" id="MobiDB-lite"/>
    </source>
</evidence>
<reference evidence="2 3" key="2">
    <citation type="submission" date="2018-11" db="EMBL/GenBank/DDBJ databases">
        <authorList>
            <consortium name="Pathogen Informatics"/>
        </authorList>
    </citation>
    <scope>NUCLEOTIDE SEQUENCE [LARGE SCALE GENOMIC DNA]</scope>
</reference>
<evidence type="ECO:0000313" key="2">
    <source>
        <dbReference type="EMBL" id="VDN18123.1"/>
    </source>
</evidence>
<feature type="region of interest" description="Disordered" evidence="1">
    <location>
        <begin position="1"/>
        <end position="36"/>
    </location>
</feature>
<organism evidence="4">
    <name type="scientific">Gongylonema pulchrum</name>
    <dbReference type="NCBI Taxonomy" id="637853"/>
    <lineage>
        <taxon>Eukaryota</taxon>
        <taxon>Metazoa</taxon>
        <taxon>Ecdysozoa</taxon>
        <taxon>Nematoda</taxon>
        <taxon>Chromadorea</taxon>
        <taxon>Rhabditida</taxon>
        <taxon>Spirurina</taxon>
        <taxon>Spiruromorpha</taxon>
        <taxon>Spiruroidea</taxon>
        <taxon>Gongylonematidae</taxon>
        <taxon>Gongylonema</taxon>
    </lineage>
</organism>
<evidence type="ECO:0000313" key="3">
    <source>
        <dbReference type="Proteomes" id="UP000271098"/>
    </source>
</evidence>
<reference evidence="4" key="1">
    <citation type="submission" date="2016-06" db="UniProtKB">
        <authorList>
            <consortium name="WormBaseParasite"/>
        </authorList>
    </citation>
    <scope>IDENTIFICATION</scope>
</reference>
<name>A0A183DQF7_9BILA</name>
<evidence type="ECO:0000313" key="4">
    <source>
        <dbReference type="WBParaSite" id="GPUH_0001096101-mRNA-1"/>
    </source>
</evidence>
<accession>A0A183DQF7</accession>
<proteinExistence type="predicted"/>